<feature type="non-terminal residue" evidence="1">
    <location>
        <position position="1"/>
    </location>
</feature>
<sequence length="43" mass="4770">ENSVLEVHTFQHLTDVYQSLENSMSSNSLITGKNQLYGTALPC</sequence>
<evidence type="ECO:0000313" key="1">
    <source>
        <dbReference type="EMBL" id="EJW89441.1"/>
    </source>
</evidence>
<protein>
    <submittedName>
        <fullName evidence="1">Uncharacterized protein</fullName>
    </submittedName>
</protein>
<reference evidence="1" key="1">
    <citation type="journal article" date="2012" name="PLoS ONE">
        <title>Gene sets for utilization of primary and secondary nutrition supplies in the distal gut of endangered iberian lynx.</title>
        <authorList>
            <person name="Alcaide M."/>
            <person name="Messina E."/>
            <person name="Richter M."/>
            <person name="Bargiela R."/>
            <person name="Peplies J."/>
            <person name="Huws S.A."/>
            <person name="Newbold C.J."/>
            <person name="Golyshin P.N."/>
            <person name="Simon M.A."/>
            <person name="Lopez G."/>
            <person name="Yakimov M.M."/>
            <person name="Ferrer M."/>
        </authorList>
    </citation>
    <scope>NUCLEOTIDE SEQUENCE</scope>
</reference>
<accession>J9F3G5</accession>
<comment type="caution">
    <text evidence="1">The sequence shown here is derived from an EMBL/GenBank/DDBJ whole genome shotgun (WGS) entry which is preliminary data.</text>
</comment>
<proteinExistence type="predicted"/>
<dbReference type="EMBL" id="AMCI01009473">
    <property type="protein sequence ID" value="EJW89441.1"/>
    <property type="molecule type" value="Genomic_DNA"/>
</dbReference>
<organism evidence="1">
    <name type="scientific">gut metagenome</name>
    <dbReference type="NCBI Taxonomy" id="749906"/>
    <lineage>
        <taxon>unclassified sequences</taxon>
        <taxon>metagenomes</taxon>
        <taxon>organismal metagenomes</taxon>
    </lineage>
</organism>
<gene>
    <name evidence="1" type="ORF">EVA_22451</name>
</gene>
<name>J9F3G5_9ZZZZ</name>
<dbReference type="AlphaFoldDB" id="J9F3G5"/>